<accession>A0A7C0U3G9</accession>
<reference evidence="2" key="1">
    <citation type="journal article" date="2020" name="mSystems">
        <title>Genome- and Community-Level Interaction Insights into Carbon Utilization and Element Cycling Functions of Hydrothermarchaeota in Hydrothermal Sediment.</title>
        <authorList>
            <person name="Zhou Z."/>
            <person name="Liu Y."/>
            <person name="Xu W."/>
            <person name="Pan J."/>
            <person name="Luo Z.H."/>
            <person name="Li M."/>
        </authorList>
    </citation>
    <scope>NUCLEOTIDE SEQUENCE [LARGE SCALE GENOMIC DNA]</scope>
    <source>
        <strain evidence="2">HyVt-233</strain>
    </source>
</reference>
<dbReference type="PROSITE" id="PS00409">
    <property type="entry name" value="PROKAR_NTER_METHYL"/>
    <property type="match status" value="1"/>
</dbReference>
<evidence type="ECO:0000313" key="2">
    <source>
        <dbReference type="EMBL" id="HDD44924.1"/>
    </source>
</evidence>
<protein>
    <submittedName>
        <fullName evidence="2">Prepilin-type N-terminal cleavage/methylation domain-containing protein</fullName>
    </submittedName>
</protein>
<dbReference type="NCBIfam" id="TIGR02532">
    <property type="entry name" value="IV_pilin_GFxxxE"/>
    <property type="match status" value="1"/>
</dbReference>
<dbReference type="InterPro" id="IPR012902">
    <property type="entry name" value="N_methyl_site"/>
</dbReference>
<proteinExistence type="predicted"/>
<name>A0A7C0U3G9_DESA2</name>
<keyword evidence="1" id="KW-0472">Membrane</keyword>
<keyword evidence="1" id="KW-1133">Transmembrane helix</keyword>
<organism evidence="2">
    <name type="scientific">Desulfofervidus auxilii</name>
    <dbReference type="NCBI Taxonomy" id="1621989"/>
    <lineage>
        <taxon>Bacteria</taxon>
        <taxon>Pseudomonadati</taxon>
        <taxon>Thermodesulfobacteriota</taxon>
        <taxon>Candidatus Desulfofervidia</taxon>
        <taxon>Candidatus Desulfofervidales</taxon>
        <taxon>Candidatus Desulfofervidaceae</taxon>
        <taxon>Candidatus Desulfofervidus</taxon>
    </lineage>
</organism>
<comment type="caution">
    <text evidence="2">The sequence shown here is derived from an EMBL/GenBank/DDBJ whole genome shotgun (WGS) entry which is preliminary data.</text>
</comment>
<gene>
    <name evidence="2" type="ORF">ENG63_08720</name>
</gene>
<evidence type="ECO:0000256" key="1">
    <source>
        <dbReference type="SAM" id="Phobius"/>
    </source>
</evidence>
<feature type="transmembrane region" description="Helical" evidence="1">
    <location>
        <begin position="39"/>
        <end position="61"/>
    </location>
</feature>
<dbReference type="Proteomes" id="UP000886289">
    <property type="component" value="Unassembled WGS sequence"/>
</dbReference>
<sequence length="174" mass="20394">MEILILSHTVQMAKKVVKARMLTLQIGISNKGLTLLEMIIVLFLFTFALSISFPLFLNLEISNLKTEAQRMASIIRYLNDNAAAYKRIFRLKFNFSKKIVQWEELEGWKEYRFKYLQDINLFSKGKINEGEIILFFKPIGNLEIMKIHFSNKKQILTVFWQGISGKIKILHGYQ</sequence>
<dbReference type="EMBL" id="DRBS01000322">
    <property type="protein sequence ID" value="HDD44924.1"/>
    <property type="molecule type" value="Genomic_DNA"/>
</dbReference>
<keyword evidence="1" id="KW-0812">Transmembrane</keyword>
<dbReference type="AlphaFoldDB" id="A0A7C0U3G9"/>